<sequence length="622" mass="67086">MLTSFRSKKSNIFVWILMGLLIVGLIGFGGQVGSGFGPQAVATVGEEDVTADDYVRAMRQELNRFSQQTGQSLTMSQARAFGVDRMVLGRLVNTAALDGESTARQISASDATVATELRRTPAFQGLDGSFDKDAYEFALDRQNLSPAEYEELVRDGIARDLLNTAVSAGIRVPMALPGAIAAYVGEERSFEMVRLSADTLGVEAPSPGYGALQAYHQENAERYTTPAQRQITVAYVTPELMIDQVEIAEEDLRAAYEDAGERYNTPELRAVDRIVFGTAEQAQEARDRIDAGDADFDAIAAERGLSDSDIDLGDQRREDLAPAAAQAVFAATDLGVVGPVDSKLGPALFRVNAILDAQSTPFEEAREELRREAAREIALDRIAALAEPVQDLIIGGATLEELAEETDLTLETISFDETMDQGLAGYEAFRAEALAAGIGEDRDVQDLGDGGMFVLRVEGETDPVLQPLNTILTQVMEDKSAEDRRAKLADMAEEIRTALEGGETLADAIGDRPLSIEAQGPVARDTTLPGLPATLAADLFELEAGQSMLLTAGDDILLVHLTDIMPFDVDTEDNGQLLDTFRAQISRQVSEDMFGYFAQALQAEAGVTLNQALLDNINAQFP</sequence>
<feature type="domain" description="PpiC" evidence="15">
    <location>
        <begin position="248"/>
        <end position="367"/>
    </location>
</feature>
<evidence type="ECO:0000256" key="3">
    <source>
        <dbReference type="ARBA" id="ARBA00022475"/>
    </source>
</evidence>
<evidence type="ECO:0000256" key="11">
    <source>
        <dbReference type="ARBA" id="ARBA00038408"/>
    </source>
</evidence>
<evidence type="ECO:0000256" key="10">
    <source>
        <dbReference type="ARBA" id="ARBA00031484"/>
    </source>
</evidence>
<dbReference type="SUPFAM" id="SSF54534">
    <property type="entry name" value="FKBP-like"/>
    <property type="match status" value="1"/>
</dbReference>
<gene>
    <name evidence="16" type="ORF">GSH16_10155</name>
</gene>
<evidence type="ECO:0000256" key="12">
    <source>
        <dbReference type="ARBA" id="ARBA00040743"/>
    </source>
</evidence>
<evidence type="ECO:0000256" key="7">
    <source>
        <dbReference type="ARBA" id="ARBA00023136"/>
    </source>
</evidence>
<dbReference type="Pfam" id="PF13145">
    <property type="entry name" value="Rotamase_2"/>
    <property type="match status" value="1"/>
</dbReference>
<evidence type="ECO:0000313" key="16">
    <source>
        <dbReference type="EMBL" id="MXU65812.1"/>
    </source>
</evidence>
<evidence type="ECO:0000313" key="17">
    <source>
        <dbReference type="Proteomes" id="UP000436016"/>
    </source>
</evidence>
<evidence type="ECO:0000259" key="15">
    <source>
        <dbReference type="Pfam" id="PF13145"/>
    </source>
</evidence>
<dbReference type="RefSeq" id="WP_160854621.1">
    <property type="nucleotide sequence ID" value="NZ_WUWG01000003.1"/>
</dbReference>
<feature type="transmembrane region" description="Helical" evidence="14">
    <location>
        <begin position="12"/>
        <end position="30"/>
    </location>
</feature>
<dbReference type="InterPro" id="IPR052029">
    <property type="entry name" value="PpiD_chaperone"/>
</dbReference>
<evidence type="ECO:0000256" key="9">
    <source>
        <dbReference type="ARBA" id="ARBA00030642"/>
    </source>
</evidence>
<dbReference type="InterPro" id="IPR046357">
    <property type="entry name" value="PPIase_dom_sf"/>
</dbReference>
<dbReference type="Pfam" id="PF13624">
    <property type="entry name" value="SurA_N_3"/>
    <property type="match status" value="1"/>
</dbReference>
<keyword evidence="17" id="KW-1185">Reference proteome</keyword>
<comment type="subcellular location">
    <subcellularLocation>
        <location evidence="1">Cell inner membrane</location>
        <topology evidence="1">Single-pass type II membrane protein</topology>
        <orientation evidence="1">Periplasmic side</orientation>
    </subcellularLocation>
</comment>
<evidence type="ECO:0000256" key="14">
    <source>
        <dbReference type="SAM" id="Phobius"/>
    </source>
</evidence>
<reference evidence="16 17" key="1">
    <citation type="submission" date="2019-12" db="EMBL/GenBank/DDBJ databases">
        <title>Strain KN286 was isolated from seawater, which was collected from Caroline Seamount in the tropical western Pacific.</title>
        <authorList>
            <person name="Wang Q."/>
        </authorList>
    </citation>
    <scope>NUCLEOTIDE SEQUENCE [LARGE SCALE GENOMIC DNA]</scope>
    <source>
        <strain evidence="16 17">KN286</strain>
    </source>
</reference>
<accession>A0A6B0TWZ9</accession>
<keyword evidence="5 14" id="KW-0812">Transmembrane</keyword>
<evidence type="ECO:0000256" key="1">
    <source>
        <dbReference type="ARBA" id="ARBA00004382"/>
    </source>
</evidence>
<dbReference type="InterPro" id="IPR000297">
    <property type="entry name" value="PPIase_PpiC"/>
</dbReference>
<keyword evidence="8" id="KW-0143">Chaperone</keyword>
<dbReference type="EMBL" id="WUWG01000003">
    <property type="protein sequence ID" value="MXU65812.1"/>
    <property type="molecule type" value="Genomic_DNA"/>
</dbReference>
<evidence type="ECO:0000256" key="8">
    <source>
        <dbReference type="ARBA" id="ARBA00023186"/>
    </source>
</evidence>
<dbReference type="GO" id="GO:0005886">
    <property type="term" value="C:plasma membrane"/>
    <property type="evidence" value="ECO:0007669"/>
    <property type="project" value="UniProtKB-SubCell"/>
</dbReference>
<dbReference type="Proteomes" id="UP000436016">
    <property type="component" value="Unassembled WGS sequence"/>
</dbReference>
<keyword evidence="6 14" id="KW-1133">Transmembrane helix</keyword>
<dbReference type="InterPro" id="IPR027304">
    <property type="entry name" value="Trigger_fact/SurA_dom_sf"/>
</dbReference>
<organism evidence="16 17">
    <name type="scientific">Oceanomicrobium pacificus</name>
    <dbReference type="NCBI Taxonomy" id="2692916"/>
    <lineage>
        <taxon>Bacteria</taxon>
        <taxon>Pseudomonadati</taxon>
        <taxon>Pseudomonadota</taxon>
        <taxon>Alphaproteobacteria</taxon>
        <taxon>Rhodobacterales</taxon>
        <taxon>Paracoccaceae</taxon>
        <taxon>Oceanomicrobium</taxon>
    </lineage>
</organism>
<dbReference type="PANTHER" id="PTHR47529:SF1">
    <property type="entry name" value="PERIPLASMIC CHAPERONE PPID"/>
    <property type="match status" value="1"/>
</dbReference>
<comment type="caution">
    <text evidence="16">The sequence shown here is derived from an EMBL/GenBank/DDBJ whole genome shotgun (WGS) entry which is preliminary data.</text>
</comment>
<comment type="similarity">
    <text evidence="11">Belongs to the PpiD chaperone family.</text>
</comment>
<dbReference type="GO" id="GO:0003755">
    <property type="term" value="F:peptidyl-prolyl cis-trans isomerase activity"/>
    <property type="evidence" value="ECO:0007669"/>
    <property type="project" value="InterPro"/>
</dbReference>
<evidence type="ECO:0000256" key="5">
    <source>
        <dbReference type="ARBA" id="ARBA00022692"/>
    </source>
</evidence>
<dbReference type="PANTHER" id="PTHR47529">
    <property type="entry name" value="PEPTIDYL-PROLYL CIS-TRANS ISOMERASE D"/>
    <property type="match status" value="1"/>
</dbReference>
<keyword evidence="4" id="KW-0997">Cell inner membrane</keyword>
<protein>
    <recommendedName>
        <fullName evidence="2">Parvulin-like PPIase</fullName>
    </recommendedName>
    <alternativeName>
        <fullName evidence="9">Peptidyl-prolyl cis-trans isomerase plp</fullName>
    </alternativeName>
    <alternativeName>
        <fullName evidence="12">Periplasmic chaperone PpiD</fullName>
    </alternativeName>
    <alternativeName>
        <fullName evidence="13">Periplasmic folding chaperone</fullName>
    </alternativeName>
    <alternativeName>
        <fullName evidence="10">Rotamase plp</fullName>
    </alternativeName>
</protein>
<evidence type="ECO:0000256" key="13">
    <source>
        <dbReference type="ARBA" id="ARBA00042775"/>
    </source>
</evidence>
<keyword evidence="3" id="KW-1003">Cell membrane</keyword>
<dbReference type="AlphaFoldDB" id="A0A6B0TWZ9"/>
<dbReference type="SUPFAM" id="SSF109998">
    <property type="entry name" value="Triger factor/SurA peptide-binding domain-like"/>
    <property type="match status" value="1"/>
</dbReference>
<evidence type="ECO:0000256" key="2">
    <source>
        <dbReference type="ARBA" id="ARBA00018370"/>
    </source>
</evidence>
<dbReference type="Gene3D" id="3.10.50.40">
    <property type="match status" value="1"/>
</dbReference>
<evidence type="ECO:0000256" key="6">
    <source>
        <dbReference type="ARBA" id="ARBA00022989"/>
    </source>
</evidence>
<dbReference type="Gene3D" id="1.10.4030.10">
    <property type="entry name" value="Porin chaperone SurA, peptide-binding domain"/>
    <property type="match status" value="1"/>
</dbReference>
<keyword evidence="7 14" id="KW-0472">Membrane</keyword>
<name>A0A6B0TWZ9_9RHOB</name>
<evidence type="ECO:0000256" key="4">
    <source>
        <dbReference type="ARBA" id="ARBA00022519"/>
    </source>
</evidence>
<proteinExistence type="inferred from homology"/>